<dbReference type="Gene3D" id="3.30.300.100">
    <property type="entry name" value="MTH677-like"/>
    <property type="match status" value="1"/>
</dbReference>
<proteinExistence type="inferred from homology"/>
<dbReference type="Pfam" id="PF11419">
    <property type="entry name" value="DUF3194"/>
    <property type="match status" value="1"/>
</dbReference>
<comment type="similarity">
    <text evidence="1">Belongs to the UPF0440 family.</text>
</comment>
<dbReference type="EMBL" id="JBHSDS010000006">
    <property type="protein sequence ID" value="MFC4358660.1"/>
    <property type="molecule type" value="Genomic_DNA"/>
</dbReference>
<accession>A0ABD5PDD3</accession>
<feature type="compositionally biased region" description="Acidic residues" evidence="2">
    <location>
        <begin position="1"/>
        <end position="20"/>
    </location>
</feature>
<evidence type="ECO:0000313" key="3">
    <source>
        <dbReference type="EMBL" id="MFC4358660.1"/>
    </source>
</evidence>
<name>A0ABD5PDD3_9EURY</name>
<organism evidence="3 4">
    <name type="scientific">Halobium salinum</name>
    <dbReference type="NCBI Taxonomy" id="1364940"/>
    <lineage>
        <taxon>Archaea</taxon>
        <taxon>Methanobacteriati</taxon>
        <taxon>Methanobacteriota</taxon>
        <taxon>Stenosarchaea group</taxon>
        <taxon>Halobacteria</taxon>
        <taxon>Halobacteriales</taxon>
        <taxon>Haloferacaceae</taxon>
        <taxon>Halobium</taxon>
    </lineage>
</organism>
<dbReference type="AlphaFoldDB" id="A0ABD5PDD3"/>
<protein>
    <submittedName>
        <fullName evidence="3">DUF3194 domain-containing protein</fullName>
    </submittedName>
</protein>
<evidence type="ECO:0000256" key="2">
    <source>
        <dbReference type="SAM" id="MobiDB-lite"/>
    </source>
</evidence>
<comment type="caution">
    <text evidence="3">The sequence shown here is derived from an EMBL/GenBank/DDBJ whole genome shotgun (WGS) entry which is preliminary data.</text>
</comment>
<evidence type="ECO:0000313" key="4">
    <source>
        <dbReference type="Proteomes" id="UP001595921"/>
    </source>
</evidence>
<gene>
    <name evidence="3" type="ORF">ACFO0N_11985</name>
</gene>
<feature type="region of interest" description="Disordered" evidence="2">
    <location>
        <begin position="1"/>
        <end position="25"/>
    </location>
</feature>
<dbReference type="RefSeq" id="WP_267623547.1">
    <property type="nucleotide sequence ID" value="NZ_JAODIW010000008.1"/>
</dbReference>
<dbReference type="Proteomes" id="UP001595921">
    <property type="component" value="Unassembled WGS sequence"/>
</dbReference>
<keyword evidence="4" id="KW-1185">Reference proteome</keyword>
<dbReference type="InterPro" id="IPR035954">
    <property type="entry name" value="MTH677-like_sf"/>
</dbReference>
<dbReference type="InterPro" id="IPR024502">
    <property type="entry name" value="DUF3194"/>
</dbReference>
<evidence type="ECO:0000256" key="1">
    <source>
        <dbReference type="ARBA" id="ARBA00008515"/>
    </source>
</evidence>
<sequence>MTPGADAEDAQPDDPTDEEVVQAASEAAEGVVFARYKQSDVTDLDVTVTFEDGVLEVDVYLNAPDDEHDPEAVADEAARAAGEAVDDLFDRADSA</sequence>
<reference evidence="3 4" key="1">
    <citation type="journal article" date="2019" name="Int. J. Syst. Evol. Microbiol.">
        <title>The Global Catalogue of Microorganisms (GCM) 10K type strain sequencing project: providing services to taxonomists for standard genome sequencing and annotation.</title>
        <authorList>
            <consortium name="The Broad Institute Genomics Platform"/>
            <consortium name="The Broad Institute Genome Sequencing Center for Infectious Disease"/>
            <person name="Wu L."/>
            <person name="Ma J."/>
        </authorList>
    </citation>
    <scope>NUCLEOTIDE SEQUENCE [LARGE SCALE GENOMIC DNA]</scope>
    <source>
        <strain evidence="3 4">CGMCC 1.12553</strain>
    </source>
</reference>